<evidence type="ECO:0000256" key="12">
    <source>
        <dbReference type="SAM" id="SignalP"/>
    </source>
</evidence>
<keyword evidence="3" id="KW-0964">Secreted</keyword>
<gene>
    <name evidence="16" type="ORF">ATEG_09889</name>
</gene>
<dbReference type="PROSITE" id="PS51892">
    <property type="entry name" value="SUBTILASE"/>
    <property type="match status" value="1"/>
</dbReference>
<keyword evidence="7 10" id="KW-0720">Serine protease</keyword>
<dbReference type="OMA" id="RVKFDYD"/>
<dbReference type="InterPro" id="IPR023828">
    <property type="entry name" value="Peptidase_S8_Ser-AS"/>
</dbReference>
<dbReference type="InterPro" id="IPR010435">
    <property type="entry name" value="C5a/SBT2-like_Fn3"/>
</dbReference>
<dbReference type="InterPro" id="IPR015500">
    <property type="entry name" value="Peptidase_S8_subtilisin-rel"/>
</dbReference>
<dbReference type="InterPro" id="IPR022398">
    <property type="entry name" value="Peptidase_S8_His-AS"/>
</dbReference>
<evidence type="ECO:0000256" key="9">
    <source>
        <dbReference type="PIRSR" id="PIRSR615500-1"/>
    </source>
</evidence>
<keyword evidence="6 10" id="KW-0378">Hydrolase</keyword>
<dbReference type="CDD" id="cd02124">
    <property type="entry name" value="PA_PoS1_like"/>
    <property type="match status" value="1"/>
</dbReference>
<evidence type="ECO:0000256" key="1">
    <source>
        <dbReference type="ARBA" id="ARBA00011073"/>
    </source>
</evidence>
<evidence type="ECO:0000259" key="15">
    <source>
        <dbReference type="Pfam" id="PF06280"/>
    </source>
</evidence>
<dbReference type="Proteomes" id="UP000007963">
    <property type="component" value="Unassembled WGS sequence"/>
</dbReference>
<keyword evidence="4 10" id="KW-0645">Protease</keyword>
<feature type="signal peptide" evidence="12">
    <location>
        <begin position="1"/>
        <end position="19"/>
    </location>
</feature>
<dbReference type="EMBL" id="CH476608">
    <property type="protein sequence ID" value="EAU30080.1"/>
    <property type="molecule type" value="Genomic_DNA"/>
</dbReference>
<evidence type="ECO:0000259" key="14">
    <source>
        <dbReference type="Pfam" id="PF02225"/>
    </source>
</evidence>
<dbReference type="OrthoDB" id="10256524at2759"/>
<dbReference type="Gene3D" id="3.50.30.30">
    <property type="match status" value="1"/>
</dbReference>
<dbReference type="VEuPathDB" id="FungiDB:ATEG_09889"/>
<dbReference type="GO" id="GO:0006508">
    <property type="term" value="P:proteolysis"/>
    <property type="evidence" value="ECO:0007669"/>
    <property type="project" value="UniProtKB-KW"/>
</dbReference>
<dbReference type="HOGENOM" id="CLU_003559_3_1_1"/>
<sequence>MAPIRSWIGLLLCPLLALARRESGSIIPRTYIVEFSDEHVTTDTFLVDLAKRDVPATLGTDLSFSLFNGASIKLPGHTHNKRSVLQTISSMSSVKTITPVREVHPPTRRVMTAGDATFSHSASNLHRRDVDTQVEVPHQMTGVDKLRAEGYYGSGLRVAVVDSGIDYKHPALGGCYGEGCLVAFGYDLVNDVNDPYDNCDGHGTHVSGLIAAQTNPYNFTGVAPNVTLGHYKVSNCGQSASTERLMQAFKLAFEAKADIITTSVGGYSGWSEEPWGVLLQRIVAAGVPCLVAVGNDGFYGPFLASNGADGKGATGVGAVNNLLAPMLLTRATYSTRNTTKEFGWSISGHADFVNGTYELHPVSLNASVEGDACQPFPSNTPDISNKIVLIRRGGCGFAKKAKNAADAGAKNILFYNNGPGTDDFSFPAGDLVGVGMVPTSVGEEWVKLVASNVSVSLHMVSKKHAPKIYIAEKNKQSGGFVADFSQWGPTNELVALPTVVSPGGFMLSTYPLDMGGYAVESGTSMATPYFAGCIALLLEARGKISPATVNTLFAANANPNVLHDGVTAYPYLDSVAHQGAGLINVYEAAHATTILNVSSIAFNDTENLAPVTFSVNNTGSESVEYSIGQVDSATFYTLPADGSPVPATFDAGDFMEMSNEHASLSFSSQSITIPPGEVSVVTVSATQPQGLNESRLPIYSGYVTLNGTNGDSFSIPYLGAAAAMRNVTILNSLHGKNYLSSSISRSPVQAGHTFILPAPNSTTAGNNTSNPVFNLRLSMGTRLLRIDVKPANATSNATRVLGEPILGQISGYPERFLSRQAFRSRPIHWNGELDNGKFAPPGTYSLLVRALKIFGNEENEEDYDVVETPQFKLKYEGQGAIAARWRGRGF</sequence>
<dbReference type="SUPFAM" id="SSF52743">
    <property type="entry name" value="Subtilisin-like"/>
    <property type="match status" value="1"/>
</dbReference>
<evidence type="ECO:0000256" key="4">
    <source>
        <dbReference type="ARBA" id="ARBA00022670"/>
    </source>
</evidence>
<dbReference type="InterPro" id="IPR046450">
    <property type="entry name" value="PA_dom_sf"/>
</dbReference>
<evidence type="ECO:0000256" key="11">
    <source>
        <dbReference type="RuleBase" id="RU003355"/>
    </source>
</evidence>
<dbReference type="CDD" id="cd07489">
    <property type="entry name" value="Peptidases_S8_5"/>
    <property type="match status" value="1"/>
</dbReference>
<feature type="domain" description="Peptidase S8/S53" evidence="13">
    <location>
        <begin position="153"/>
        <end position="557"/>
    </location>
</feature>
<evidence type="ECO:0000256" key="2">
    <source>
        <dbReference type="ARBA" id="ARBA00022512"/>
    </source>
</evidence>
<evidence type="ECO:0000313" key="17">
    <source>
        <dbReference type="Proteomes" id="UP000007963"/>
    </source>
</evidence>
<dbReference type="Pfam" id="PF06280">
    <property type="entry name" value="fn3_5"/>
    <property type="match status" value="1"/>
</dbReference>
<dbReference type="GO" id="GO:0004252">
    <property type="term" value="F:serine-type endopeptidase activity"/>
    <property type="evidence" value="ECO:0007669"/>
    <property type="project" value="UniProtKB-UniRule"/>
</dbReference>
<dbReference type="InterPro" id="IPR000209">
    <property type="entry name" value="Peptidase_S8/S53_dom"/>
</dbReference>
<feature type="chain" id="PRO_5004170062" evidence="12">
    <location>
        <begin position="20"/>
        <end position="890"/>
    </location>
</feature>
<dbReference type="STRING" id="341663.Q0C8U5"/>
<name>Q0C8U5_ASPTN</name>
<dbReference type="Pfam" id="PF02225">
    <property type="entry name" value="PA"/>
    <property type="match status" value="1"/>
</dbReference>
<dbReference type="InterPro" id="IPR003137">
    <property type="entry name" value="PA_domain"/>
</dbReference>
<dbReference type="PANTHER" id="PTHR43806">
    <property type="entry name" value="PEPTIDASE S8"/>
    <property type="match status" value="1"/>
</dbReference>
<protein>
    <submittedName>
        <fullName evidence="16">Uncharacterized protein</fullName>
    </submittedName>
</protein>
<dbReference type="PROSITE" id="PS00137">
    <property type="entry name" value="SUBTILASE_HIS"/>
    <property type="match status" value="1"/>
</dbReference>
<feature type="active site" description="Charge relay system" evidence="9 10">
    <location>
        <position position="202"/>
    </location>
</feature>
<dbReference type="InterPro" id="IPR050131">
    <property type="entry name" value="Peptidase_S8_subtilisin-like"/>
</dbReference>
<feature type="domain" description="PA" evidence="14">
    <location>
        <begin position="369"/>
        <end position="441"/>
    </location>
</feature>
<evidence type="ECO:0000256" key="5">
    <source>
        <dbReference type="ARBA" id="ARBA00022729"/>
    </source>
</evidence>
<dbReference type="SUPFAM" id="SSF52025">
    <property type="entry name" value="PA domain"/>
    <property type="match status" value="1"/>
</dbReference>
<evidence type="ECO:0000256" key="3">
    <source>
        <dbReference type="ARBA" id="ARBA00022525"/>
    </source>
</evidence>
<dbReference type="RefSeq" id="XP_001218511.1">
    <property type="nucleotide sequence ID" value="XM_001218510.1"/>
</dbReference>
<dbReference type="PROSITE" id="PS00138">
    <property type="entry name" value="SUBTILASE_SER"/>
    <property type="match status" value="1"/>
</dbReference>
<dbReference type="InterPro" id="IPR034187">
    <property type="entry name" value="Peptidases_S8_5"/>
</dbReference>
<keyword evidence="2" id="KW-0134">Cell wall</keyword>
<dbReference type="AlphaFoldDB" id="Q0C8U5"/>
<dbReference type="PROSITE" id="PS00136">
    <property type="entry name" value="SUBTILASE_ASP"/>
    <property type="match status" value="1"/>
</dbReference>
<organism evidence="16 17">
    <name type="scientific">Aspergillus terreus (strain NIH 2624 / FGSC A1156)</name>
    <dbReference type="NCBI Taxonomy" id="341663"/>
    <lineage>
        <taxon>Eukaryota</taxon>
        <taxon>Fungi</taxon>
        <taxon>Dikarya</taxon>
        <taxon>Ascomycota</taxon>
        <taxon>Pezizomycotina</taxon>
        <taxon>Eurotiomycetes</taxon>
        <taxon>Eurotiomycetidae</taxon>
        <taxon>Eurotiales</taxon>
        <taxon>Aspergillaceae</taxon>
        <taxon>Aspergillus</taxon>
        <taxon>Aspergillus subgen. Circumdati</taxon>
    </lineage>
</organism>
<evidence type="ECO:0000256" key="8">
    <source>
        <dbReference type="ARBA" id="ARBA00023145"/>
    </source>
</evidence>
<feature type="active site" description="Charge relay system" evidence="9 10">
    <location>
        <position position="524"/>
    </location>
</feature>
<proteinExistence type="inferred from homology"/>
<evidence type="ECO:0000313" key="16">
    <source>
        <dbReference type="EMBL" id="EAU30080.1"/>
    </source>
</evidence>
<dbReference type="Pfam" id="PF00082">
    <property type="entry name" value="Peptidase_S8"/>
    <property type="match status" value="1"/>
</dbReference>
<comment type="similarity">
    <text evidence="1 10 11">Belongs to the peptidase S8 family.</text>
</comment>
<evidence type="ECO:0000256" key="7">
    <source>
        <dbReference type="ARBA" id="ARBA00022825"/>
    </source>
</evidence>
<evidence type="ECO:0000259" key="13">
    <source>
        <dbReference type="Pfam" id="PF00082"/>
    </source>
</evidence>
<keyword evidence="5 12" id="KW-0732">Signal</keyword>
<accession>Q0C8U5</accession>
<evidence type="ECO:0000256" key="10">
    <source>
        <dbReference type="PROSITE-ProRule" id="PRU01240"/>
    </source>
</evidence>
<feature type="active site" description="Charge relay system" evidence="9 10">
    <location>
        <position position="162"/>
    </location>
</feature>
<dbReference type="GO" id="GO:0016020">
    <property type="term" value="C:membrane"/>
    <property type="evidence" value="ECO:0007669"/>
    <property type="project" value="InterPro"/>
</dbReference>
<dbReference type="InterPro" id="IPR023827">
    <property type="entry name" value="Peptidase_S8_Asp-AS"/>
</dbReference>
<feature type="domain" description="C5a peptidase/Subtilisin-like protease SBT2-like Fn3-like" evidence="15">
    <location>
        <begin position="600"/>
        <end position="718"/>
    </location>
</feature>
<dbReference type="PRINTS" id="PR00723">
    <property type="entry name" value="SUBTILISIN"/>
</dbReference>
<dbReference type="eggNOG" id="KOG4266">
    <property type="taxonomic scope" value="Eukaryota"/>
</dbReference>
<dbReference type="InterPro" id="IPR036852">
    <property type="entry name" value="Peptidase_S8/S53_dom_sf"/>
</dbReference>
<dbReference type="GeneID" id="4354422"/>
<evidence type="ECO:0000256" key="6">
    <source>
        <dbReference type="ARBA" id="ARBA00022801"/>
    </source>
</evidence>
<reference evidence="17" key="1">
    <citation type="submission" date="2005-09" db="EMBL/GenBank/DDBJ databases">
        <title>Annotation of the Aspergillus terreus NIH2624 genome.</title>
        <authorList>
            <person name="Birren B.W."/>
            <person name="Lander E.S."/>
            <person name="Galagan J.E."/>
            <person name="Nusbaum C."/>
            <person name="Devon K."/>
            <person name="Henn M."/>
            <person name="Ma L.-J."/>
            <person name="Jaffe D.B."/>
            <person name="Butler J."/>
            <person name="Alvarez P."/>
            <person name="Gnerre S."/>
            <person name="Grabherr M."/>
            <person name="Kleber M."/>
            <person name="Mauceli E.W."/>
            <person name="Brockman W."/>
            <person name="Rounsley S."/>
            <person name="Young S.K."/>
            <person name="LaButti K."/>
            <person name="Pushparaj V."/>
            <person name="DeCaprio D."/>
            <person name="Crawford M."/>
            <person name="Koehrsen M."/>
            <person name="Engels R."/>
            <person name="Montgomery P."/>
            <person name="Pearson M."/>
            <person name="Howarth C."/>
            <person name="Larson L."/>
            <person name="Luoma S."/>
            <person name="White J."/>
            <person name="Alvarado L."/>
            <person name="Kodira C.D."/>
            <person name="Zeng Q."/>
            <person name="Oleary S."/>
            <person name="Yandava C."/>
            <person name="Denning D.W."/>
            <person name="Nierman W.C."/>
            <person name="Milne T."/>
            <person name="Madden K."/>
        </authorList>
    </citation>
    <scope>NUCLEOTIDE SEQUENCE [LARGE SCALE GENOMIC DNA]</scope>
    <source>
        <strain evidence="17">NIH 2624 / FGSC A1156</strain>
    </source>
</reference>
<dbReference type="PANTHER" id="PTHR43806:SF66">
    <property type="entry name" value="SERIN ENDOPEPTIDASE"/>
    <property type="match status" value="1"/>
</dbReference>
<keyword evidence="8" id="KW-0865">Zymogen</keyword>
<dbReference type="Gene3D" id="3.40.50.200">
    <property type="entry name" value="Peptidase S8/S53 domain"/>
    <property type="match status" value="2"/>
</dbReference>